<feature type="domain" description="Pyruvate kinase barrel" evidence="12">
    <location>
        <begin position="10"/>
        <end position="204"/>
    </location>
</feature>
<keyword evidence="11" id="KW-0670">Pyruvate</keyword>
<dbReference type="GO" id="GO:0005524">
    <property type="term" value="F:ATP binding"/>
    <property type="evidence" value="ECO:0007669"/>
    <property type="project" value="UniProtKB-KW"/>
</dbReference>
<dbReference type="InterPro" id="IPR015793">
    <property type="entry name" value="Pyrv_Knase_brl"/>
</dbReference>
<evidence type="ECO:0000256" key="3">
    <source>
        <dbReference type="ARBA" id="ARBA00012142"/>
    </source>
</evidence>
<gene>
    <name evidence="13" type="ORF">DT23_14995</name>
</gene>
<organism evidence="13 14">
    <name type="scientific">Thioclava indica</name>
    <dbReference type="NCBI Taxonomy" id="1353528"/>
    <lineage>
        <taxon>Bacteria</taxon>
        <taxon>Pseudomonadati</taxon>
        <taxon>Pseudomonadota</taxon>
        <taxon>Alphaproteobacteria</taxon>
        <taxon>Rhodobacterales</taxon>
        <taxon>Paracoccaceae</taxon>
        <taxon>Thioclava</taxon>
    </lineage>
</organism>
<sequence length="207" mass="22647">MKVSIVIRDRRAKIVATVGPASGSSFMLRTLFTKGVDTFRLNFSHGEHAIHAATVDTIRALEREVGVPIGILQDLQGPKIRLGRIAEGERMMERSEKIGLVAEDTTDDLTAIPLPHPEIFDAIAPGHRLFIDDGRVQLMVVAKAPGRIEAEVLEGGKVSDRKGVNLPDCVLELPVLTEKDRVDLEYGLSLGVDWVVLSQILKALQIT</sequence>
<evidence type="ECO:0000313" key="13">
    <source>
        <dbReference type="EMBL" id="KEO60029.1"/>
    </source>
</evidence>
<dbReference type="STRING" id="1353528.DT23_14995"/>
<evidence type="ECO:0000256" key="8">
    <source>
        <dbReference type="ARBA" id="ARBA00022840"/>
    </source>
</evidence>
<keyword evidence="7" id="KW-0418">Kinase</keyword>
<evidence type="ECO:0000256" key="1">
    <source>
        <dbReference type="ARBA" id="ARBA00004997"/>
    </source>
</evidence>
<evidence type="ECO:0000256" key="10">
    <source>
        <dbReference type="ARBA" id="ARBA00023152"/>
    </source>
</evidence>
<reference evidence="13 14" key="1">
    <citation type="journal article" date="2015" name="Antonie Van Leeuwenhoek">
        <title>Thioclava indica sp. nov., isolated from surface seawater of the Indian Ocean.</title>
        <authorList>
            <person name="Liu Y."/>
            <person name="Lai Q."/>
            <person name="Du J."/>
            <person name="Xu H."/>
            <person name="Jiang L."/>
            <person name="Shao Z."/>
        </authorList>
    </citation>
    <scope>NUCLEOTIDE SEQUENCE [LARGE SCALE GENOMIC DNA]</scope>
    <source>
        <strain evidence="13 14">DT23-4</strain>
    </source>
</reference>
<keyword evidence="9" id="KW-0460">Magnesium</keyword>
<evidence type="ECO:0000256" key="2">
    <source>
        <dbReference type="ARBA" id="ARBA00008663"/>
    </source>
</evidence>
<dbReference type="SUPFAM" id="SSF51621">
    <property type="entry name" value="Phosphoenolpyruvate/pyruvate domain"/>
    <property type="match status" value="1"/>
</dbReference>
<dbReference type="UniPathway" id="UPA00109">
    <property type="reaction ID" value="UER00188"/>
</dbReference>
<dbReference type="EMBL" id="AUNB01000025">
    <property type="protein sequence ID" value="KEO60029.1"/>
    <property type="molecule type" value="Genomic_DNA"/>
</dbReference>
<evidence type="ECO:0000259" key="12">
    <source>
        <dbReference type="Pfam" id="PF00224"/>
    </source>
</evidence>
<dbReference type="InterPro" id="IPR011037">
    <property type="entry name" value="Pyrv_Knase-like_insert_dom_sf"/>
</dbReference>
<dbReference type="AlphaFoldDB" id="A0A074JU96"/>
<dbReference type="FunFam" id="2.40.33.10:FF:000001">
    <property type="entry name" value="Pyruvate kinase"/>
    <property type="match status" value="1"/>
</dbReference>
<protein>
    <recommendedName>
        <fullName evidence="3">pyruvate kinase</fullName>
        <ecNumber evidence="3">2.7.1.40</ecNumber>
    </recommendedName>
</protein>
<dbReference type="InterPro" id="IPR015806">
    <property type="entry name" value="Pyrv_Knase_insert_dom_sf"/>
</dbReference>
<dbReference type="GO" id="GO:0000287">
    <property type="term" value="F:magnesium ion binding"/>
    <property type="evidence" value="ECO:0007669"/>
    <property type="project" value="InterPro"/>
</dbReference>
<evidence type="ECO:0000256" key="5">
    <source>
        <dbReference type="ARBA" id="ARBA00022723"/>
    </source>
</evidence>
<dbReference type="Pfam" id="PF00224">
    <property type="entry name" value="PK"/>
    <property type="match status" value="1"/>
</dbReference>
<comment type="caution">
    <text evidence="13">The sequence shown here is derived from an EMBL/GenBank/DDBJ whole genome shotgun (WGS) entry which is preliminary data.</text>
</comment>
<dbReference type="GO" id="GO:0004743">
    <property type="term" value="F:pyruvate kinase activity"/>
    <property type="evidence" value="ECO:0007669"/>
    <property type="project" value="UniProtKB-EC"/>
</dbReference>
<dbReference type="InterPro" id="IPR040442">
    <property type="entry name" value="Pyrv_kinase-like_dom_sf"/>
</dbReference>
<evidence type="ECO:0000256" key="7">
    <source>
        <dbReference type="ARBA" id="ARBA00022777"/>
    </source>
</evidence>
<name>A0A074JU96_9RHOB</name>
<accession>A0A074JU96</accession>
<dbReference type="RefSeq" id="WP_051697168.1">
    <property type="nucleotide sequence ID" value="NZ_AUNB01000025.1"/>
</dbReference>
<dbReference type="eggNOG" id="COG0469">
    <property type="taxonomic scope" value="Bacteria"/>
</dbReference>
<dbReference type="Proteomes" id="UP000027471">
    <property type="component" value="Unassembled WGS sequence"/>
</dbReference>
<dbReference type="InterPro" id="IPR015813">
    <property type="entry name" value="Pyrv/PenolPyrv_kinase-like_dom"/>
</dbReference>
<evidence type="ECO:0000256" key="6">
    <source>
        <dbReference type="ARBA" id="ARBA00022741"/>
    </source>
</evidence>
<keyword evidence="4" id="KW-0808">Transferase</keyword>
<dbReference type="Gene3D" id="2.40.33.10">
    <property type="entry name" value="PK beta-barrel domain-like"/>
    <property type="match status" value="1"/>
</dbReference>
<evidence type="ECO:0000313" key="14">
    <source>
        <dbReference type="Proteomes" id="UP000027471"/>
    </source>
</evidence>
<keyword evidence="5" id="KW-0479">Metal-binding</keyword>
<proteinExistence type="inferred from homology"/>
<dbReference type="SUPFAM" id="SSF50800">
    <property type="entry name" value="PK beta-barrel domain-like"/>
    <property type="match status" value="1"/>
</dbReference>
<keyword evidence="8" id="KW-0067">ATP-binding</keyword>
<dbReference type="InterPro" id="IPR001697">
    <property type="entry name" value="Pyr_Knase"/>
</dbReference>
<comment type="pathway">
    <text evidence="1">Carbohydrate degradation; glycolysis; pyruvate from D-glyceraldehyde 3-phosphate: step 5/5.</text>
</comment>
<keyword evidence="14" id="KW-1185">Reference proteome</keyword>
<dbReference type="GO" id="GO:0016301">
    <property type="term" value="F:kinase activity"/>
    <property type="evidence" value="ECO:0007669"/>
    <property type="project" value="UniProtKB-KW"/>
</dbReference>
<evidence type="ECO:0000256" key="11">
    <source>
        <dbReference type="ARBA" id="ARBA00023317"/>
    </source>
</evidence>
<evidence type="ECO:0000256" key="4">
    <source>
        <dbReference type="ARBA" id="ARBA00022679"/>
    </source>
</evidence>
<dbReference type="Gene3D" id="3.20.20.60">
    <property type="entry name" value="Phosphoenolpyruvate-binding domains"/>
    <property type="match status" value="1"/>
</dbReference>
<evidence type="ECO:0000256" key="9">
    <source>
        <dbReference type="ARBA" id="ARBA00022842"/>
    </source>
</evidence>
<dbReference type="EC" id="2.7.1.40" evidence="3"/>
<dbReference type="GO" id="GO:0030955">
    <property type="term" value="F:potassium ion binding"/>
    <property type="evidence" value="ECO:0007669"/>
    <property type="project" value="InterPro"/>
</dbReference>
<dbReference type="PANTHER" id="PTHR11817">
    <property type="entry name" value="PYRUVATE KINASE"/>
    <property type="match status" value="1"/>
</dbReference>
<comment type="similarity">
    <text evidence="2">Belongs to the pyruvate kinase family.</text>
</comment>
<keyword evidence="6" id="KW-0547">Nucleotide-binding</keyword>
<keyword evidence="10" id="KW-0324">Glycolysis</keyword>